<accession>A0A2R8C0F6</accession>
<dbReference type="InterPro" id="IPR010331">
    <property type="entry name" value="ExoD"/>
</dbReference>
<evidence type="ECO:0000313" key="2">
    <source>
        <dbReference type="EMBL" id="SPJ25869.1"/>
    </source>
</evidence>
<dbReference type="PANTHER" id="PTHR41795:SF1">
    <property type="entry name" value="EXOPOLYSACCHARIDE SYNTHESIS PROTEIN"/>
    <property type="match status" value="1"/>
</dbReference>
<protein>
    <recommendedName>
        <fullName evidence="4">Exopolysaccharide synthesis, ExoD</fullName>
    </recommendedName>
</protein>
<sequence>MKQEEGAMNDVVVELGRATDRTDGDHVSVGNLIDSLDERGYGAILGVLPLLELSPAGAIPGFPTILALTLAITTVRLLVGYEHLWAPAWLRRRSLSEDRVRRSLQWLKPVALRIDAKLHERLSVLTGRQAQQAACIVILCLLAMVPFLEVIPFATSAPMIAIAFFGLAILFKDGAVMLLAFISAGVAAGVALWLALDFGLI</sequence>
<keyword evidence="1" id="KW-0472">Membrane</keyword>
<feature type="transmembrane region" description="Helical" evidence="1">
    <location>
        <begin position="178"/>
        <end position="196"/>
    </location>
</feature>
<name>A0A2R8C0F6_9RHOB</name>
<evidence type="ECO:0000256" key="1">
    <source>
        <dbReference type="SAM" id="Phobius"/>
    </source>
</evidence>
<dbReference type="RefSeq" id="WP_108895594.1">
    <property type="nucleotide sequence ID" value="NZ_ONZF01000012.1"/>
</dbReference>
<dbReference type="Pfam" id="PF06055">
    <property type="entry name" value="ExoD"/>
    <property type="match status" value="1"/>
</dbReference>
<dbReference type="AlphaFoldDB" id="A0A2R8C0F6"/>
<feature type="transmembrane region" description="Helical" evidence="1">
    <location>
        <begin position="58"/>
        <end position="79"/>
    </location>
</feature>
<proteinExistence type="predicted"/>
<evidence type="ECO:0008006" key="4">
    <source>
        <dbReference type="Google" id="ProtNLM"/>
    </source>
</evidence>
<dbReference type="PIRSF" id="PIRSF033239">
    <property type="entry name" value="ExoD"/>
    <property type="match status" value="1"/>
</dbReference>
<dbReference type="EMBL" id="ONZF01000012">
    <property type="protein sequence ID" value="SPJ25869.1"/>
    <property type="molecule type" value="Genomic_DNA"/>
</dbReference>
<keyword evidence="1" id="KW-0812">Transmembrane</keyword>
<dbReference type="PANTHER" id="PTHR41795">
    <property type="entry name" value="EXOPOLYSACCHARIDE SYNTHESIS PROTEIN"/>
    <property type="match status" value="1"/>
</dbReference>
<dbReference type="OrthoDB" id="7949130at2"/>
<evidence type="ECO:0000313" key="3">
    <source>
        <dbReference type="Proteomes" id="UP000244912"/>
    </source>
</evidence>
<reference evidence="2 3" key="1">
    <citation type="submission" date="2018-03" db="EMBL/GenBank/DDBJ databases">
        <authorList>
            <person name="Keele B.F."/>
        </authorList>
    </citation>
    <scope>NUCLEOTIDE SEQUENCE [LARGE SCALE GENOMIC DNA]</scope>
    <source>
        <strain evidence="2 3">CECT 8504</strain>
    </source>
</reference>
<organism evidence="2 3">
    <name type="scientific">Palleronia abyssalis</name>
    <dbReference type="NCBI Taxonomy" id="1501240"/>
    <lineage>
        <taxon>Bacteria</taxon>
        <taxon>Pseudomonadati</taxon>
        <taxon>Pseudomonadota</taxon>
        <taxon>Alphaproteobacteria</taxon>
        <taxon>Rhodobacterales</taxon>
        <taxon>Roseobacteraceae</taxon>
        <taxon>Palleronia</taxon>
    </lineage>
</organism>
<gene>
    <name evidence="2" type="ORF">PAA8504_03721</name>
</gene>
<dbReference type="Proteomes" id="UP000244912">
    <property type="component" value="Unassembled WGS sequence"/>
</dbReference>
<keyword evidence="1" id="KW-1133">Transmembrane helix</keyword>
<feature type="transmembrane region" description="Helical" evidence="1">
    <location>
        <begin position="153"/>
        <end position="171"/>
    </location>
</feature>
<keyword evidence="3" id="KW-1185">Reference proteome</keyword>